<sequence>MKSLILASFLAAVLPTAFSLPEVTIKELPAGCASYPGYDEETKVAGPWTLQVTNSENTTMEGFGDISTYSLGFDPRYGPYLRWGAITIPARNDVAKTALKCASSSLQAYVYTSADGAGAPHDIQWTPLVLTPYSYDAALMYKINGGIPVKTYEHYIGEEKQDGVFLGGYNTTTWGFEYQKANQGSGFQDYYYMRLLGTDFGELGANETKGFIKIGA</sequence>
<accession>A0A6A6X043</accession>
<reference evidence="2" key="1">
    <citation type="journal article" date="2020" name="Stud. Mycol.">
        <title>101 Dothideomycetes genomes: a test case for predicting lifestyles and emergence of pathogens.</title>
        <authorList>
            <person name="Haridas S."/>
            <person name="Albert R."/>
            <person name="Binder M."/>
            <person name="Bloem J."/>
            <person name="Labutti K."/>
            <person name="Salamov A."/>
            <person name="Andreopoulos B."/>
            <person name="Baker S."/>
            <person name="Barry K."/>
            <person name="Bills G."/>
            <person name="Bluhm B."/>
            <person name="Cannon C."/>
            <person name="Castanera R."/>
            <person name="Culley D."/>
            <person name="Daum C."/>
            <person name="Ezra D."/>
            <person name="Gonzalez J."/>
            <person name="Henrissat B."/>
            <person name="Kuo A."/>
            <person name="Liang C."/>
            <person name="Lipzen A."/>
            <person name="Lutzoni F."/>
            <person name="Magnuson J."/>
            <person name="Mondo S."/>
            <person name="Nolan M."/>
            <person name="Ohm R."/>
            <person name="Pangilinan J."/>
            <person name="Park H.-J."/>
            <person name="Ramirez L."/>
            <person name="Alfaro M."/>
            <person name="Sun H."/>
            <person name="Tritt A."/>
            <person name="Yoshinaga Y."/>
            <person name="Zwiers L.-H."/>
            <person name="Turgeon B."/>
            <person name="Goodwin S."/>
            <person name="Spatafora J."/>
            <person name="Crous P."/>
            <person name="Grigoriev I."/>
        </authorList>
    </citation>
    <scope>NUCLEOTIDE SEQUENCE</scope>
    <source>
        <strain evidence="2">CBS 109.77</strain>
    </source>
</reference>
<dbReference type="OrthoDB" id="3545468at2759"/>
<evidence type="ECO:0000256" key="1">
    <source>
        <dbReference type="SAM" id="SignalP"/>
    </source>
</evidence>
<feature type="chain" id="PRO_5025430235" description="Ubiquitin 3 binding protein But2 C-terminal domain-containing protein" evidence="1">
    <location>
        <begin position="20"/>
        <end position="216"/>
    </location>
</feature>
<gene>
    <name evidence="2" type="ORF">K505DRAFT_284607</name>
</gene>
<organism evidence="2 3">
    <name type="scientific">Melanomma pulvis-pyrius CBS 109.77</name>
    <dbReference type="NCBI Taxonomy" id="1314802"/>
    <lineage>
        <taxon>Eukaryota</taxon>
        <taxon>Fungi</taxon>
        <taxon>Dikarya</taxon>
        <taxon>Ascomycota</taxon>
        <taxon>Pezizomycotina</taxon>
        <taxon>Dothideomycetes</taxon>
        <taxon>Pleosporomycetidae</taxon>
        <taxon>Pleosporales</taxon>
        <taxon>Melanommataceae</taxon>
        <taxon>Melanomma</taxon>
    </lineage>
</organism>
<dbReference type="Proteomes" id="UP000799757">
    <property type="component" value="Unassembled WGS sequence"/>
</dbReference>
<dbReference type="AlphaFoldDB" id="A0A6A6X043"/>
<protein>
    <recommendedName>
        <fullName evidence="4">Ubiquitin 3 binding protein But2 C-terminal domain-containing protein</fullName>
    </recommendedName>
</protein>
<feature type="signal peptide" evidence="1">
    <location>
        <begin position="1"/>
        <end position="19"/>
    </location>
</feature>
<evidence type="ECO:0000313" key="3">
    <source>
        <dbReference type="Proteomes" id="UP000799757"/>
    </source>
</evidence>
<keyword evidence="1" id="KW-0732">Signal</keyword>
<keyword evidence="3" id="KW-1185">Reference proteome</keyword>
<evidence type="ECO:0008006" key="4">
    <source>
        <dbReference type="Google" id="ProtNLM"/>
    </source>
</evidence>
<name>A0A6A6X043_9PLEO</name>
<proteinExistence type="predicted"/>
<dbReference type="EMBL" id="MU002147">
    <property type="protein sequence ID" value="KAF2789297.1"/>
    <property type="molecule type" value="Genomic_DNA"/>
</dbReference>
<evidence type="ECO:0000313" key="2">
    <source>
        <dbReference type="EMBL" id="KAF2789297.1"/>
    </source>
</evidence>